<sequence>FSAGNCRLAVFGWQFLGCNCAAVSAGSFLGWQLSAGSFGLAVFSAGNCRLAVVDWQFSRLAVCRLAVVGWQLSLAVSAGSCRLAVVGWQLSLAIVGCSFPAACCRLAIVGWQFSGWQRKFLSSSEHRPLLSPRYSMSLSPAALFLLVVAMATEHALAYPSAVDSAGYYGGGEILFARKRQLEPPVKPEHFKSIEEFKLYMKELEAYLKLLGRQRFGKRTGSRQFGEQRRILNALISVGATSTPMAAWKPRRAGQRSARSWQISRSCRRVRSLVGGGGRQELVFGASVAAALYVGLVPAGEAVAADGSLRSSQRDERGALRQRGASLGDLVHGLVAGDSRVARHLLQVPRATRSARLAQMASVMVAPVDPAPDVSAVSALRKSKQMRTGNSSAGSGAASTHRRASAMATSSAWKLDVSSDAQRGVGLDQGAAAAVQDAVLRRSVSGRSPRGRGGQLQPEGDGVQVSPASFRRDSVDGLSRTLAAISRHRGRFGGGSAGRRWPRRRAAGVGRRPEGALVEEAGVHLRTDSHRRAAQPRAPAPPTVGIQAQAVGIQAPAAYSSTGHTTPQRERARPATLAACAVKLSSRSSMTPRKRGWWSIESGASFSRRCSSRLASPAVVRTTAAGMPALCSLCSRPCFQTVSWPEVGRPPGSGRLVAVADELGEPGNLVLGAASLAEAGLVGVQQVPGLGHQQRLNQTLGQLGQGV</sequence>
<evidence type="ECO:0000313" key="6">
    <source>
        <dbReference type="Proteomes" id="UP000095280"/>
    </source>
</evidence>
<dbReference type="WBParaSite" id="maker-unitig_15109-snap-gene-0.2-mRNA-1">
    <property type="protein sequence ID" value="maker-unitig_15109-snap-gene-0.2-mRNA-1"/>
    <property type="gene ID" value="maker-unitig_15109-snap-gene-0.2"/>
</dbReference>
<dbReference type="InterPro" id="IPR001955">
    <property type="entry name" value="Pancreatic_hormone-like"/>
</dbReference>
<dbReference type="Pfam" id="PF00159">
    <property type="entry name" value="Hormone_3"/>
    <property type="match status" value="1"/>
</dbReference>
<organism evidence="6 7">
    <name type="scientific">Macrostomum lignano</name>
    <dbReference type="NCBI Taxonomy" id="282301"/>
    <lineage>
        <taxon>Eukaryota</taxon>
        <taxon>Metazoa</taxon>
        <taxon>Spiralia</taxon>
        <taxon>Lophotrochozoa</taxon>
        <taxon>Platyhelminthes</taxon>
        <taxon>Rhabditophora</taxon>
        <taxon>Macrostomorpha</taxon>
        <taxon>Macrostomida</taxon>
        <taxon>Macrostomidae</taxon>
        <taxon>Macrostomum</taxon>
    </lineage>
</organism>
<evidence type="ECO:0000256" key="5">
    <source>
        <dbReference type="SAM" id="MobiDB-lite"/>
    </source>
</evidence>
<accession>A0A1I8F2C3</accession>
<proteinExistence type="inferred from homology"/>
<evidence type="ECO:0000256" key="1">
    <source>
        <dbReference type="ARBA" id="ARBA00004613"/>
    </source>
</evidence>
<feature type="region of interest" description="Disordered" evidence="5">
    <location>
        <begin position="380"/>
        <end position="404"/>
    </location>
</feature>
<keyword evidence="3" id="KW-0964">Secreted</keyword>
<dbReference type="InterPro" id="IPR020392">
    <property type="entry name" value="Pancreatic_hormone-like_CS"/>
</dbReference>
<feature type="region of interest" description="Disordered" evidence="5">
    <location>
        <begin position="440"/>
        <end position="474"/>
    </location>
</feature>
<dbReference type="GO" id="GO:0005179">
    <property type="term" value="F:hormone activity"/>
    <property type="evidence" value="ECO:0007669"/>
    <property type="project" value="InterPro"/>
</dbReference>
<comment type="subcellular location">
    <subcellularLocation>
        <location evidence="1">Secreted</location>
    </subcellularLocation>
</comment>
<feature type="region of interest" description="Disordered" evidence="5">
    <location>
        <begin position="488"/>
        <end position="512"/>
    </location>
</feature>
<keyword evidence="6" id="KW-1185">Reference proteome</keyword>
<name>A0A1I8F2C3_9PLAT</name>
<dbReference type="GO" id="GO:0005576">
    <property type="term" value="C:extracellular region"/>
    <property type="evidence" value="ECO:0007669"/>
    <property type="project" value="UniProtKB-SubCell"/>
</dbReference>
<dbReference type="PROSITE" id="PS00265">
    <property type="entry name" value="PANCREATIC_HORMONE_1"/>
    <property type="match status" value="1"/>
</dbReference>
<dbReference type="PROSITE" id="PS50276">
    <property type="entry name" value="PANCREATIC_HORMONE_2"/>
    <property type="match status" value="1"/>
</dbReference>
<protein>
    <submittedName>
        <fullName evidence="7">Inhibitor_I29 domain-containing protein</fullName>
    </submittedName>
</protein>
<evidence type="ECO:0000256" key="2">
    <source>
        <dbReference type="ARBA" id="ARBA00010022"/>
    </source>
</evidence>
<dbReference type="AlphaFoldDB" id="A0A1I8F2C3"/>
<dbReference type="SMART" id="SM00309">
    <property type="entry name" value="PAH"/>
    <property type="match status" value="1"/>
</dbReference>
<dbReference type="Proteomes" id="UP000095280">
    <property type="component" value="Unplaced"/>
</dbReference>
<reference evidence="7" key="1">
    <citation type="submission" date="2016-11" db="UniProtKB">
        <authorList>
            <consortium name="WormBaseParasite"/>
        </authorList>
    </citation>
    <scope>IDENTIFICATION</scope>
</reference>
<evidence type="ECO:0000313" key="7">
    <source>
        <dbReference type="WBParaSite" id="maker-unitig_15109-snap-gene-0.2-mRNA-1"/>
    </source>
</evidence>
<evidence type="ECO:0000256" key="3">
    <source>
        <dbReference type="ARBA" id="ARBA00022525"/>
    </source>
</evidence>
<evidence type="ECO:0000256" key="4">
    <source>
        <dbReference type="RuleBase" id="RU000656"/>
    </source>
</evidence>
<comment type="similarity">
    <text evidence="2 4">Belongs to the NPY family.</text>
</comment>
<feature type="compositionally biased region" description="Low complexity" evidence="5">
    <location>
        <begin position="386"/>
        <end position="398"/>
    </location>
</feature>